<dbReference type="OrthoDB" id="7776143at2759"/>
<proteinExistence type="predicted"/>
<feature type="transmembrane region" description="Helical" evidence="1">
    <location>
        <begin position="498"/>
        <end position="521"/>
    </location>
</feature>
<dbReference type="InterPro" id="IPR011042">
    <property type="entry name" value="6-blade_b-propeller_TolB-like"/>
</dbReference>
<feature type="signal peptide" evidence="2">
    <location>
        <begin position="1"/>
        <end position="19"/>
    </location>
</feature>
<name>A0A0G0ADJ4_TRIHA</name>
<protein>
    <submittedName>
        <fullName evidence="3">Major royal jelly protein</fullName>
    </submittedName>
</protein>
<dbReference type="Proteomes" id="UP000034112">
    <property type="component" value="Unassembled WGS sequence"/>
</dbReference>
<feature type="chain" id="PRO_5002531204" evidence="2">
    <location>
        <begin position="20"/>
        <end position="603"/>
    </location>
</feature>
<gene>
    <name evidence="3" type="ORF">THAR02_04838</name>
</gene>
<sequence>MKSSFVIPLTLWSISAVIGHEILSDPGTLGPALETIHLFYDQWPTGFTVSSCGRIFVNYPPVFRNSINFTVGEIVNGREVQYPNLEINPPPGGRLNYSPNPPTGSNSEDHLIGVISVITDTEDRLWILDYGRVASTGGLAETVYGGPKLIGMHLANNTMFQKILFDQTAVPADGLSTVFPILFGSIVAKAIQLLMGSLDIGRSISAIYNLRLLNIAGLGLLVIWSLSPLGSQALLYIIRVEQTPIFSAFTVPYMDTVMLSSPFDPENSNLYGSAFETNTSDFTFRLASLNALYNGNLLQPVSLLNASMDSWGNVKIPDYASASTANGANSSGWINFQPTDDIPYSSLIGLPVILPSSAGAGNTTFALESVTAVRLSTQPHLAPNLTDLSFSQAFSEFSLSITESDITSPSPPENGVSLSELFITNPITVGLPGPAGAAWDGLTASLFGLRLQQLLNTYWIGSFGVEGVIDKLAFYPPANRLNTTATNVVWQDTYVVHWQWLTLLVIGSLLMFAAALISLYLSWETHAPEVLGYVSTLIINSPYVRDGREVGSTMSGEDRARKFAKLPLKICDVQPHADIGYIAIAQDDGSTERRGLDLDRLYR</sequence>
<dbReference type="AlphaFoldDB" id="A0A0G0ADJ4"/>
<keyword evidence="1" id="KW-1133">Transmembrane helix</keyword>
<keyword evidence="2" id="KW-0732">Signal</keyword>
<reference evidence="4" key="1">
    <citation type="journal article" date="2015" name="Genome Announc.">
        <title>Draft whole-genome sequence of the biocontrol agent Trichoderma harzianum T6776.</title>
        <authorList>
            <person name="Baroncelli R."/>
            <person name="Piaggeschi G."/>
            <person name="Fiorini L."/>
            <person name="Bertolini E."/>
            <person name="Zapparata A."/>
            <person name="Pe M.E."/>
            <person name="Sarrocco S."/>
            <person name="Vannacci G."/>
        </authorList>
    </citation>
    <scope>NUCLEOTIDE SEQUENCE [LARGE SCALE GENOMIC DNA]</scope>
    <source>
        <strain evidence="4">T6776</strain>
    </source>
</reference>
<organism evidence="3 4">
    <name type="scientific">Trichoderma harzianum</name>
    <name type="common">Hypocrea lixii</name>
    <dbReference type="NCBI Taxonomy" id="5544"/>
    <lineage>
        <taxon>Eukaryota</taxon>
        <taxon>Fungi</taxon>
        <taxon>Dikarya</taxon>
        <taxon>Ascomycota</taxon>
        <taxon>Pezizomycotina</taxon>
        <taxon>Sordariomycetes</taxon>
        <taxon>Hypocreomycetidae</taxon>
        <taxon>Hypocreales</taxon>
        <taxon>Hypocreaceae</taxon>
        <taxon>Trichoderma</taxon>
    </lineage>
</organism>
<keyword evidence="1" id="KW-0812">Transmembrane</keyword>
<evidence type="ECO:0000313" key="4">
    <source>
        <dbReference type="Proteomes" id="UP000034112"/>
    </source>
</evidence>
<dbReference type="EMBL" id="JOKZ01000125">
    <property type="protein sequence ID" value="KKP03069.1"/>
    <property type="molecule type" value="Genomic_DNA"/>
</dbReference>
<comment type="caution">
    <text evidence="3">The sequence shown here is derived from an EMBL/GenBank/DDBJ whole genome shotgun (WGS) entry which is preliminary data.</text>
</comment>
<evidence type="ECO:0000256" key="1">
    <source>
        <dbReference type="SAM" id="Phobius"/>
    </source>
</evidence>
<dbReference type="Gene3D" id="2.120.10.30">
    <property type="entry name" value="TolB, C-terminal domain"/>
    <property type="match status" value="1"/>
</dbReference>
<evidence type="ECO:0000313" key="3">
    <source>
        <dbReference type="EMBL" id="KKP03069.1"/>
    </source>
</evidence>
<keyword evidence="1" id="KW-0472">Membrane</keyword>
<evidence type="ECO:0000256" key="2">
    <source>
        <dbReference type="SAM" id="SignalP"/>
    </source>
</evidence>
<dbReference type="OMA" id="MANVAPY"/>
<accession>A0A0G0ADJ4</accession>